<feature type="binding site" evidence="12">
    <location>
        <position position="338"/>
    </location>
    <ligand>
        <name>UDP</name>
        <dbReference type="ChEBI" id="CHEBI:58223"/>
    </ligand>
</feature>
<keyword evidence="11" id="KW-1185">Reference proteome</keyword>
<evidence type="ECO:0000313" key="11">
    <source>
        <dbReference type="Proteomes" id="UP000000323"/>
    </source>
</evidence>
<dbReference type="InterPro" id="IPR029489">
    <property type="entry name" value="OGT/SEC/SPY_C"/>
</dbReference>
<dbReference type="SMR" id="D1CIY5"/>
<feature type="repeat" description="TPR" evidence="8">
    <location>
        <begin position="77"/>
        <end position="110"/>
    </location>
</feature>
<dbReference type="InterPro" id="IPR051939">
    <property type="entry name" value="Glycosyltr_41/O-GlcNAc_trsf"/>
</dbReference>
<keyword evidence="5" id="KW-0808">Transferase</keyword>
<dbReference type="CAZy" id="GT41">
    <property type="family name" value="Glycosyltransferase Family 41"/>
</dbReference>
<accession>D1CIY5</accession>
<dbReference type="Gene3D" id="1.25.40.10">
    <property type="entry name" value="Tetratricopeptide repeat domain"/>
    <property type="match status" value="1"/>
</dbReference>
<feature type="binding site" evidence="12">
    <location>
        <position position="423"/>
    </location>
    <ligand>
        <name>UDP</name>
        <dbReference type="ChEBI" id="CHEBI:58223"/>
    </ligand>
</feature>
<dbReference type="STRING" id="525904.Tter_2822"/>
<dbReference type="EvolutionaryTrace" id="D1CIY5"/>
<dbReference type="Proteomes" id="UP000000323">
    <property type="component" value="Chromosome 2"/>
</dbReference>
<dbReference type="eggNOG" id="COG3914">
    <property type="taxonomic scope" value="Bacteria"/>
</dbReference>
<keyword evidence="12" id="KW-0547">Nucleotide-binding</keyword>
<dbReference type="AlphaFoldDB" id="D1CIY5"/>
<sequence length="529" mass="59022">MTTRDAATIKALLSHAHEAQRSGDVLASERACWRVLQIAPDNSEALHLLGLLHGECGNYGLAATLLRRAVALDPGEASYHYNLGNVLVASGQVERGITSLHHALELRPDYHRAHSGLYVALHYSALYDPRARHILALDWARRYADPLTPVPATPVDPDPHRRLRIGYVSGELRCHPVGYFLEPVIEAHDRTAYEVYCYSNDPRSDALTDRLRALSDRWRDVWPLTDAELCELVRRDGIDILVDLSWHLGMHRLFAFARRPAPVQVTWLAAINTTGMRAMDYLVGDQHLCPPGSDELYTERLVRLSRFYLPCNPPPDLPGWAPADPLGRGFPVFGCFNRLSKIGPEVLDLWAKILLALPRARLRLIATGLQDPVTSSRLMRALEGRGVAGERLELLSPMPRTDLLATYNDIDVALDTLPYSGCTTSLEALWMGVPVVTLEGADMAGRATSSLLRWAGLQELVSRTQEEYIDIALGLGRDLGTLARLREHLRRWLRSVSMSDQGSFTAELEDAYRRMWRDACQTAAGRQGA</sequence>
<reference evidence="12" key="2">
    <citation type="journal article" date="2015" name="J. Biol. Chem.">
        <title>Evidence for a Functional O-Linked N-Acetylglucosamine (O-GlcNAc) System in the Thermophilic Bacterium Thermobaculum terrenum.</title>
        <authorList>
            <person name="Ostrowski A."/>
            <person name="Gundogdu M."/>
            <person name="Ferenbach A.T."/>
            <person name="Lebedev A.A."/>
            <person name="van Aalten D.M."/>
        </authorList>
    </citation>
    <scope>X-RAY CRYSTALLOGRAPHY (2.80 ANGSTROMS) IN COMPLEX WITH UDP</scope>
</reference>
<evidence type="ECO:0000256" key="8">
    <source>
        <dbReference type="PROSITE-ProRule" id="PRU00339"/>
    </source>
</evidence>
<evidence type="ECO:0000256" key="4">
    <source>
        <dbReference type="ARBA" id="ARBA00022676"/>
    </source>
</evidence>
<dbReference type="Gene3D" id="3.40.50.2000">
    <property type="entry name" value="Glycogen Phosphorylase B"/>
    <property type="match status" value="1"/>
</dbReference>
<dbReference type="SUPFAM" id="SSF53756">
    <property type="entry name" value="UDP-Glycosyltransferase/glycogen phosphorylase"/>
    <property type="match status" value="1"/>
</dbReference>
<feature type="domain" description="O-GlcNAc transferase C-terminal" evidence="9">
    <location>
        <begin position="159"/>
        <end position="306"/>
    </location>
</feature>
<evidence type="ECO:0000256" key="6">
    <source>
        <dbReference type="ARBA" id="ARBA00022737"/>
    </source>
</evidence>
<dbReference type="HOGENOM" id="CLU_001721_4_1_0"/>
<proteinExistence type="evidence at protein level"/>
<dbReference type="GO" id="GO:0000166">
    <property type="term" value="F:nucleotide binding"/>
    <property type="evidence" value="ECO:0007669"/>
    <property type="project" value="UniProtKB-KW"/>
</dbReference>
<feature type="binding site" evidence="12">
    <location>
        <position position="398"/>
    </location>
    <ligand>
        <name>UDP</name>
        <dbReference type="ChEBI" id="CHEBI:58223"/>
    </ligand>
</feature>
<gene>
    <name evidence="10" type="ordered locus">Tter_2822</name>
</gene>
<keyword evidence="6" id="KW-0677">Repeat</keyword>
<dbReference type="PDB" id="5DJS">
    <property type="method" value="X-ray"/>
    <property type="resolution" value="2.80 A"/>
    <property type="chains" value="A/B/C/D=1-529"/>
</dbReference>
<dbReference type="Pfam" id="PF13844">
    <property type="entry name" value="Glyco_transf_41"/>
    <property type="match status" value="2"/>
</dbReference>
<dbReference type="KEGG" id="ttr:Tter_2822"/>
<dbReference type="SMART" id="SM00028">
    <property type="entry name" value="TPR"/>
    <property type="match status" value="3"/>
</dbReference>
<comment type="similarity">
    <text evidence="2">Belongs to the glycosyltransferase 41 family. O-GlcNAc transferase subfamily.</text>
</comment>
<evidence type="ECO:0000259" key="9">
    <source>
        <dbReference type="Pfam" id="PF13844"/>
    </source>
</evidence>
<dbReference type="PANTHER" id="PTHR44835">
    <property type="entry name" value="UDP-N-ACETYLGLUCOSAMINE--PEPTIDE N-ACETYLGLUCOSAMINYLTRANSFERASE SPINDLY-RELATED"/>
    <property type="match status" value="1"/>
</dbReference>
<evidence type="ECO:0000256" key="5">
    <source>
        <dbReference type="ARBA" id="ARBA00022679"/>
    </source>
</evidence>
<keyword evidence="7 8" id="KW-0802">TPR repeat</keyword>
<feature type="binding site" evidence="12">
    <location>
        <position position="422"/>
    </location>
    <ligand>
        <name>UDP</name>
        <dbReference type="ChEBI" id="CHEBI:58223"/>
    </ligand>
</feature>
<keyword evidence="12" id="KW-0002">3D-structure</keyword>
<name>D1CIY5_THET1</name>
<protein>
    <recommendedName>
        <fullName evidence="3">protein O-GlcNAc transferase</fullName>
        <ecNumber evidence="3">2.4.1.255</ecNumber>
    </recommendedName>
</protein>
<evidence type="ECO:0007829" key="12">
    <source>
        <dbReference type="PDB" id="5DJS"/>
    </source>
</evidence>
<dbReference type="Pfam" id="PF13181">
    <property type="entry name" value="TPR_8"/>
    <property type="match status" value="2"/>
</dbReference>
<evidence type="ECO:0000256" key="3">
    <source>
        <dbReference type="ARBA" id="ARBA00011970"/>
    </source>
</evidence>
<dbReference type="PROSITE" id="PS50005">
    <property type="entry name" value="TPR"/>
    <property type="match status" value="2"/>
</dbReference>
<dbReference type="Gene3D" id="3.40.50.11380">
    <property type="match status" value="1"/>
</dbReference>
<dbReference type="SUPFAM" id="SSF48452">
    <property type="entry name" value="TPR-like"/>
    <property type="match status" value="1"/>
</dbReference>
<evidence type="ECO:0000256" key="2">
    <source>
        <dbReference type="ARBA" id="ARBA00005386"/>
    </source>
</evidence>
<dbReference type="PDBsum" id="5DJS"/>
<evidence type="ECO:0000313" key="10">
    <source>
        <dbReference type="EMBL" id="ACZ43705.1"/>
    </source>
</evidence>
<feature type="binding site" evidence="12">
    <location>
        <position position="427"/>
    </location>
    <ligand>
        <name>UDP</name>
        <dbReference type="ChEBI" id="CHEBI:58223"/>
    </ligand>
</feature>
<feature type="binding site" evidence="12">
    <location>
        <position position="424"/>
    </location>
    <ligand>
        <name>UDP</name>
        <dbReference type="ChEBI" id="CHEBI:58223"/>
    </ligand>
</feature>
<feature type="domain" description="O-GlcNAc transferase C-terminal" evidence="9">
    <location>
        <begin position="332"/>
        <end position="494"/>
    </location>
</feature>
<organism evidence="10 11">
    <name type="scientific">Thermobaculum terrenum (strain ATCC BAA-798 / CCMEE 7001 / YNP1)</name>
    <dbReference type="NCBI Taxonomy" id="525904"/>
    <lineage>
        <taxon>Bacteria</taxon>
        <taxon>Bacillati</taxon>
        <taxon>Chloroflexota</taxon>
        <taxon>Chloroflexia</taxon>
        <taxon>Candidatus Thermobaculales</taxon>
        <taxon>Candidatus Thermobaculaceae</taxon>
        <taxon>Thermobaculum</taxon>
    </lineage>
</organism>
<evidence type="ECO:0000256" key="1">
    <source>
        <dbReference type="ARBA" id="ARBA00004922"/>
    </source>
</evidence>
<keyword evidence="4" id="KW-0328">Glycosyltransferase</keyword>
<dbReference type="GO" id="GO:0097363">
    <property type="term" value="F:protein O-acetylglucosaminyltransferase activity"/>
    <property type="evidence" value="ECO:0007669"/>
    <property type="project" value="UniProtKB-EC"/>
</dbReference>
<dbReference type="RefSeq" id="WP_012876736.1">
    <property type="nucleotide sequence ID" value="NC_013526.1"/>
</dbReference>
<evidence type="ECO:0000256" key="7">
    <source>
        <dbReference type="ARBA" id="ARBA00022803"/>
    </source>
</evidence>
<feature type="repeat" description="TPR" evidence="8">
    <location>
        <begin position="43"/>
        <end position="76"/>
    </location>
</feature>
<dbReference type="InterPro" id="IPR019734">
    <property type="entry name" value="TPR_rpt"/>
</dbReference>
<dbReference type="OrthoDB" id="101857at2"/>
<dbReference type="EC" id="2.4.1.255" evidence="3"/>
<dbReference type="InterPro" id="IPR011990">
    <property type="entry name" value="TPR-like_helical_dom_sf"/>
</dbReference>
<comment type="pathway">
    <text evidence="1">Protein modification; protein glycosylation.</text>
</comment>
<dbReference type="EMBL" id="CP001826">
    <property type="protein sequence ID" value="ACZ43705.1"/>
    <property type="molecule type" value="Genomic_DNA"/>
</dbReference>
<dbReference type="eggNOG" id="COG0457">
    <property type="taxonomic scope" value="Bacteria"/>
</dbReference>
<reference evidence="11" key="1">
    <citation type="journal article" date="2010" name="Stand. Genomic Sci.">
        <title>Complete genome sequence of 'Thermobaculum terrenum' type strain (YNP1).</title>
        <authorList>
            <person name="Kiss H."/>
            <person name="Cleland D."/>
            <person name="Lapidus A."/>
            <person name="Lucas S."/>
            <person name="Glavina Del Rio T."/>
            <person name="Nolan M."/>
            <person name="Tice H."/>
            <person name="Han C."/>
            <person name="Goodwin L."/>
            <person name="Pitluck S."/>
            <person name="Liolios K."/>
            <person name="Ivanova N."/>
            <person name="Mavromatis K."/>
            <person name="Ovchinnikova G."/>
            <person name="Pati A."/>
            <person name="Chen A."/>
            <person name="Palaniappan K."/>
            <person name="Land M."/>
            <person name="Hauser L."/>
            <person name="Chang Y."/>
            <person name="Jeffries C."/>
            <person name="Lu M."/>
            <person name="Brettin T."/>
            <person name="Detter J."/>
            <person name="Goker M."/>
            <person name="Tindall B."/>
            <person name="Beck B."/>
            <person name="McDermott T."/>
            <person name="Woyke T."/>
            <person name="Bristow J."/>
            <person name="Eisen J."/>
            <person name="Markowitz V."/>
            <person name="Hugenholtz P."/>
            <person name="Kyrpides N."/>
            <person name="Klenk H."/>
            <person name="Cheng J."/>
        </authorList>
    </citation>
    <scope>NUCLEOTIDE SEQUENCE [LARGE SCALE GENOMIC DNA]</scope>
    <source>
        <strain evidence="11">ATCC BAA-798 / YNP1</strain>
    </source>
</reference>
<dbReference type="PANTHER" id="PTHR44835:SF1">
    <property type="entry name" value="PROTEIN O-GLCNAC TRANSFERASE"/>
    <property type="match status" value="1"/>
</dbReference>